<evidence type="ECO:0000256" key="2">
    <source>
        <dbReference type="SAM" id="Phobius"/>
    </source>
</evidence>
<feature type="region of interest" description="Disordered" evidence="1">
    <location>
        <begin position="226"/>
        <end position="252"/>
    </location>
</feature>
<dbReference type="Proteomes" id="UP000694856">
    <property type="component" value="Chromosome 10"/>
</dbReference>
<gene>
    <name evidence="4" type="primary">LOC106729974</name>
</gene>
<evidence type="ECO:0000313" key="4">
    <source>
        <dbReference type="RefSeq" id="XP_032346415.1"/>
    </source>
</evidence>
<keyword evidence="2" id="KW-1133">Transmembrane helix</keyword>
<feature type="region of interest" description="Disordered" evidence="1">
    <location>
        <begin position="57"/>
        <end position="91"/>
    </location>
</feature>
<dbReference type="RefSeq" id="XP_032346415.1">
    <property type="nucleotide sequence ID" value="XM_032490524.1"/>
</dbReference>
<proteinExistence type="predicted"/>
<dbReference type="GeneID" id="106729974"/>
<evidence type="ECO:0000313" key="3">
    <source>
        <dbReference type="Proteomes" id="UP000694856"/>
    </source>
</evidence>
<evidence type="ECO:0000256" key="1">
    <source>
        <dbReference type="SAM" id="MobiDB-lite"/>
    </source>
</evidence>
<keyword evidence="2" id="KW-0472">Membrane</keyword>
<protein>
    <submittedName>
        <fullName evidence="4">Uncharacterized protein LOC106729974</fullName>
    </submittedName>
</protein>
<feature type="region of interest" description="Disordered" evidence="1">
    <location>
        <begin position="1"/>
        <end position="35"/>
    </location>
</feature>
<keyword evidence="3" id="KW-1185">Reference proteome</keyword>
<name>A0A8B8TX62_CAMFR</name>
<accession>A0A8B8TX62</accession>
<reference evidence="4" key="1">
    <citation type="submission" date="2025-08" db="UniProtKB">
        <authorList>
            <consortium name="RefSeq"/>
        </authorList>
    </citation>
    <scope>IDENTIFICATION</scope>
    <source>
        <tissue evidence="4">Ear skin</tissue>
    </source>
</reference>
<sequence length="316" mass="32901">MEPTNESLPDSAGGPAKGGAEAPARAAPSTDAAERAVWPVSPAPLLLVPRTERNGALGARPHVALTKAPGPRGCTGDHSQRGTQTKAPGITQGERGFAANTRADGVRRRACEPGRALSVTWARKRISASAATLSRKNPLGALALLQAHEVVSYQGESNTATYSTNLLKAESHDPTQREGLLGSARSCVSKPAARGAGACSWSSERLRSRCWGGRPVHIPTRRLQSAARARGENGPPVPDGTGALKHHGHQDMPPFGREGPASPALLFCRRSVLFPPAASRVPLLLFSLSGVPCMSLGCVPAGVCLCLGFFVLAFVA</sequence>
<organism evidence="3 4">
    <name type="scientific">Camelus ferus</name>
    <name type="common">Wild bactrian camel</name>
    <name type="synonym">Camelus bactrianus ferus</name>
    <dbReference type="NCBI Taxonomy" id="419612"/>
    <lineage>
        <taxon>Eukaryota</taxon>
        <taxon>Metazoa</taxon>
        <taxon>Chordata</taxon>
        <taxon>Craniata</taxon>
        <taxon>Vertebrata</taxon>
        <taxon>Euteleostomi</taxon>
        <taxon>Mammalia</taxon>
        <taxon>Eutheria</taxon>
        <taxon>Laurasiatheria</taxon>
        <taxon>Artiodactyla</taxon>
        <taxon>Tylopoda</taxon>
        <taxon>Camelidae</taxon>
        <taxon>Camelus</taxon>
    </lineage>
</organism>
<keyword evidence="2" id="KW-0812">Transmembrane</keyword>
<feature type="compositionally biased region" description="Low complexity" evidence="1">
    <location>
        <begin position="11"/>
        <end position="31"/>
    </location>
</feature>
<feature type="transmembrane region" description="Helical" evidence="2">
    <location>
        <begin position="294"/>
        <end position="315"/>
    </location>
</feature>
<dbReference type="AlphaFoldDB" id="A0A8B8TX62"/>
<dbReference type="KEGG" id="cfr:106729974"/>